<evidence type="ECO:0000259" key="2">
    <source>
        <dbReference type="PROSITE" id="PS50835"/>
    </source>
</evidence>
<evidence type="ECO:0000313" key="3">
    <source>
        <dbReference type="EMBL" id="KAI5617362.1"/>
    </source>
</evidence>
<keyword evidence="4" id="KW-1185">Reference proteome</keyword>
<dbReference type="AlphaFoldDB" id="A0AAD5AKW7"/>
<dbReference type="Proteomes" id="UP001205998">
    <property type="component" value="Unassembled WGS sequence"/>
</dbReference>
<dbReference type="PANTHER" id="PTHR46013:SF4">
    <property type="entry name" value="B-CELL RECEPTOR CD22-RELATED"/>
    <property type="match status" value="1"/>
</dbReference>
<evidence type="ECO:0000256" key="1">
    <source>
        <dbReference type="SAM" id="SignalP"/>
    </source>
</evidence>
<dbReference type="Gene3D" id="2.60.40.10">
    <property type="entry name" value="Immunoglobulins"/>
    <property type="match status" value="6"/>
</dbReference>
<feature type="signal peptide" evidence="1">
    <location>
        <begin position="1"/>
        <end position="24"/>
    </location>
</feature>
<dbReference type="Pfam" id="PF13927">
    <property type="entry name" value="Ig_3"/>
    <property type="match status" value="2"/>
</dbReference>
<reference evidence="3" key="1">
    <citation type="submission" date="2018-07" db="EMBL/GenBank/DDBJ databases">
        <title>Comparative genomics of catfishes provides insights into carnivory and benthic adaptation.</title>
        <authorList>
            <person name="Zhang Y."/>
            <person name="Wang D."/>
            <person name="Peng Z."/>
            <person name="Zheng S."/>
            <person name="Shao F."/>
            <person name="Tao W."/>
        </authorList>
    </citation>
    <scope>NUCLEOTIDE SEQUENCE</scope>
    <source>
        <strain evidence="3">Chongqing</strain>
    </source>
</reference>
<dbReference type="Pfam" id="PF13895">
    <property type="entry name" value="Ig_2"/>
    <property type="match status" value="3"/>
</dbReference>
<sequence length="567" mass="62468">VLMYLKMAPRLDLIVLLMISGALGNEWSLNYSQEKLCALKGSTVVLRATYTHPTDVTVERVFWVIDPVKGRNLTDLRNDSSYSGRVEYLEGEQNHFSLRLRDVKKSDKHNYCCRIITNEDKERYLGYPGVILRVTDLQLIAPAEVTEGESVILTCKTTCSLTDPTFIWYKNTHDLTTNTFKSNKLHLQRVSSEDAGSYNCAVRGSEHLPSPAHNLSVRYPPKSVSVSISHSGERVEDNPVNLTCSSDANPPVENYTWFKENESSPVGSGQILIMTMNYTISKISSEDNEKYKCMCSNEVGHQNSTSVTLNVLYPPKNVSVSISSSGEKVEGTSVTLTCSSDSNPPVENYTWFKENETSPVGSGQSYRALQSGLYYCEVQNKLGSERSAAVSITITDAGDRRIIQMKVTISLFGEEVGKVLLNLTCSSDSNPPVENYTWFKENEASPVGSGQSYRALQSGLYYCEAQNKLGSERSAAVSITITDPPKNISVSISLSGEIVEGSSVNLTCSCDANPPVETYTWFNETSSVGKGITFTISKVRSEDSGKYKCMCSNKVGHQNSTSVTLNI</sequence>
<feature type="domain" description="Ig-like" evidence="2">
    <location>
        <begin position="128"/>
        <end position="216"/>
    </location>
</feature>
<dbReference type="EMBL" id="MU551705">
    <property type="protein sequence ID" value="KAI5617362.1"/>
    <property type="molecule type" value="Genomic_DNA"/>
</dbReference>
<dbReference type="SMART" id="SM00409">
    <property type="entry name" value="IG"/>
    <property type="match status" value="6"/>
</dbReference>
<evidence type="ECO:0000313" key="4">
    <source>
        <dbReference type="Proteomes" id="UP001205998"/>
    </source>
</evidence>
<dbReference type="PANTHER" id="PTHR46013">
    <property type="entry name" value="VASCULAR CELL ADHESION MOLECULE 1"/>
    <property type="match status" value="1"/>
</dbReference>
<accession>A0AAD5AKW7</accession>
<comment type="caution">
    <text evidence="3">The sequence shown here is derived from an EMBL/GenBank/DDBJ whole genome shotgun (WGS) entry which is preliminary data.</text>
</comment>
<feature type="domain" description="Ig-like" evidence="2">
    <location>
        <begin position="221"/>
        <end position="308"/>
    </location>
</feature>
<dbReference type="InterPro" id="IPR036179">
    <property type="entry name" value="Ig-like_dom_sf"/>
</dbReference>
<feature type="non-terminal residue" evidence="3">
    <location>
        <position position="1"/>
    </location>
</feature>
<name>A0AAD5AKW7_SILAS</name>
<feature type="domain" description="Ig-like" evidence="2">
    <location>
        <begin position="485"/>
        <end position="564"/>
    </location>
</feature>
<organism evidence="3 4">
    <name type="scientific">Silurus asotus</name>
    <name type="common">Amur catfish</name>
    <name type="synonym">Parasilurus asotus</name>
    <dbReference type="NCBI Taxonomy" id="30991"/>
    <lineage>
        <taxon>Eukaryota</taxon>
        <taxon>Metazoa</taxon>
        <taxon>Chordata</taxon>
        <taxon>Craniata</taxon>
        <taxon>Vertebrata</taxon>
        <taxon>Euteleostomi</taxon>
        <taxon>Actinopterygii</taxon>
        <taxon>Neopterygii</taxon>
        <taxon>Teleostei</taxon>
        <taxon>Ostariophysi</taxon>
        <taxon>Siluriformes</taxon>
        <taxon>Siluridae</taxon>
        <taxon>Silurus</taxon>
    </lineage>
</organism>
<feature type="chain" id="PRO_5041973670" evidence="1">
    <location>
        <begin position="25"/>
        <end position="567"/>
    </location>
</feature>
<feature type="non-terminal residue" evidence="3">
    <location>
        <position position="567"/>
    </location>
</feature>
<dbReference type="InterPro" id="IPR003599">
    <property type="entry name" value="Ig_sub"/>
</dbReference>
<dbReference type="InterPro" id="IPR013783">
    <property type="entry name" value="Ig-like_fold"/>
</dbReference>
<keyword evidence="1" id="KW-0732">Signal</keyword>
<keyword evidence="3" id="KW-0675">Receptor</keyword>
<dbReference type="CDD" id="cd00096">
    <property type="entry name" value="Ig"/>
    <property type="match status" value="1"/>
</dbReference>
<proteinExistence type="predicted"/>
<protein>
    <submittedName>
        <fullName evidence="3">B-cell receptor CD22-like</fullName>
    </submittedName>
</protein>
<dbReference type="InterPro" id="IPR003598">
    <property type="entry name" value="Ig_sub2"/>
</dbReference>
<dbReference type="InterPro" id="IPR007110">
    <property type="entry name" value="Ig-like_dom"/>
</dbReference>
<gene>
    <name evidence="3" type="ORF">C0J50_23143</name>
</gene>
<feature type="domain" description="Ig-like" evidence="2">
    <location>
        <begin position="413"/>
        <end position="482"/>
    </location>
</feature>
<dbReference type="PROSITE" id="PS50835">
    <property type="entry name" value="IG_LIKE"/>
    <property type="match status" value="5"/>
</dbReference>
<feature type="domain" description="Ig-like" evidence="2">
    <location>
        <begin position="315"/>
        <end position="395"/>
    </location>
</feature>
<dbReference type="SMART" id="SM00408">
    <property type="entry name" value="IGc2"/>
    <property type="match status" value="5"/>
</dbReference>
<dbReference type="SUPFAM" id="SSF48726">
    <property type="entry name" value="Immunoglobulin"/>
    <property type="match status" value="6"/>
</dbReference>